<dbReference type="Gene3D" id="3.40.50.1820">
    <property type="entry name" value="alpha/beta hydrolase"/>
    <property type="match status" value="1"/>
</dbReference>
<gene>
    <name evidence="2" type="ORF">Cflav_PD5447</name>
</gene>
<evidence type="ECO:0000313" key="3">
    <source>
        <dbReference type="Proteomes" id="UP000003688"/>
    </source>
</evidence>
<name>B9XBC7_PEDPL</name>
<accession>B9XBC7</accession>
<evidence type="ECO:0000313" key="2">
    <source>
        <dbReference type="EMBL" id="EEF62812.1"/>
    </source>
</evidence>
<dbReference type="InterPro" id="IPR050261">
    <property type="entry name" value="FrsA_esterase"/>
</dbReference>
<keyword evidence="1" id="KW-0732">Signal</keyword>
<comment type="caution">
    <text evidence="2">The sequence shown here is derived from an EMBL/GenBank/DDBJ whole genome shotgun (WGS) entry which is preliminary data.</text>
</comment>
<protein>
    <recommendedName>
        <fullName evidence="4">Alpha/beta hydrolase</fullName>
    </recommendedName>
</protein>
<evidence type="ECO:0008006" key="4">
    <source>
        <dbReference type="Google" id="ProtNLM"/>
    </source>
</evidence>
<dbReference type="AlphaFoldDB" id="B9XBC7"/>
<proteinExistence type="predicted"/>
<dbReference type="OrthoDB" id="3668964at2"/>
<dbReference type="Proteomes" id="UP000003688">
    <property type="component" value="Unassembled WGS sequence"/>
</dbReference>
<sequence length="366" mass="40985" precursor="true">MLRPLLKVLPVLFLVACQEWAQAESVGDSSDHRAHAVAALERTNLLAYRNSKGVVAPVKSKSDWNKRRADILRAMQEVMGPLPGKEKSCALNVKVEEEVDCGSYVRQLISYASEPNSRVPAYLCIPKEALKGKKKFPAVLCLHPTEMQLGHKVVVGFGKEHRAYAAELAERGFVTLSPAYPLMANSQPDLKSLGYQSGTMKAIWDNKRGMDLLDSLPYVRKGRYGAIGHSLGGHNSIYTAVFDERIKVIVSSSGFDSYQDYMNGNIKGWTSERYMPKLLDYKLNAIPFDFYELIGALAPRVCFINAPLGDSNFKWQSVDRIVNEAGQIYKIYGVPQNLLVRHPNCAHDFPDVERFESYHVLESALR</sequence>
<reference evidence="2 3" key="1">
    <citation type="journal article" date="2011" name="J. Bacteriol.">
        <title>Genome sequence of 'Pedosphaera parvula' Ellin514, an aerobic Verrucomicrobial isolate from pasture soil.</title>
        <authorList>
            <person name="Kant R."/>
            <person name="van Passel M.W."/>
            <person name="Sangwan P."/>
            <person name="Palva A."/>
            <person name="Lucas S."/>
            <person name="Copeland A."/>
            <person name="Lapidus A."/>
            <person name="Glavina Del Rio T."/>
            <person name="Dalin E."/>
            <person name="Tice H."/>
            <person name="Bruce D."/>
            <person name="Goodwin L."/>
            <person name="Pitluck S."/>
            <person name="Chertkov O."/>
            <person name="Larimer F.W."/>
            <person name="Land M.L."/>
            <person name="Hauser L."/>
            <person name="Brettin T.S."/>
            <person name="Detter J.C."/>
            <person name="Han S."/>
            <person name="de Vos W.M."/>
            <person name="Janssen P.H."/>
            <person name="Smidt H."/>
        </authorList>
    </citation>
    <scope>NUCLEOTIDE SEQUENCE [LARGE SCALE GENOMIC DNA]</scope>
    <source>
        <strain evidence="2 3">Ellin514</strain>
    </source>
</reference>
<organism evidence="2 3">
    <name type="scientific">Pedosphaera parvula (strain Ellin514)</name>
    <dbReference type="NCBI Taxonomy" id="320771"/>
    <lineage>
        <taxon>Bacteria</taxon>
        <taxon>Pseudomonadati</taxon>
        <taxon>Verrucomicrobiota</taxon>
        <taxon>Pedosphaerae</taxon>
        <taxon>Pedosphaerales</taxon>
        <taxon>Pedosphaeraceae</taxon>
        <taxon>Pedosphaera</taxon>
    </lineage>
</organism>
<dbReference type="PANTHER" id="PTHR22946">
    <property type="entry name" value="DIENELACTONE HYDROLASE DOMAIN-CONTAINING PROTEIN-RELATED"/>
    <property type="match status" value="1"/>
</dbReference>
<feature type="chain" id="PRO_5002892897" description="Alpha/beta hydrolase" evidence="1">
    <location>
        <begin position="24"/>
        <end position="366"/>
    </location>
</feature>
<dbReference type="EMBL" id="ABOX02000003">
    <property type="protein sequence ID" value="EEF62812.1"/>
    <property type="molecule type" value="Genomic_DNA"/>
</dbReference>
<keyword evidence="3" id="KW-1185">Reference proteome</keyword>
<feature type="signal peptide" evidence="1">
    <location>
        <begin position="1"/>
        <end position="23"/>
    </location>
</feature>
<dbReference type="InterPro" id="IPR029058">
    <property type="entry name" value="AB_hydrolase_fold"/>
</dbReference>
<dbReference type="SUPFAM" id="SSF53474">
    <property type="entry name" value="alpha/beta-Hydrolases"/>
    <property type="match status" value="1"/>
</dbReference>
<evidence type="ECO:0000256" key="1">
    <source>
        <dbReference type="SAM" id="SignalP"/>
    </source>
</evidence>
<dbReference type="RefSeq" id="WP_007413125.1">
    <property type="nucleotide sequence ID" value="NZ_ABOX02000003.1"/>
</dbReference>
<dbReference type="STRING" id="320771.Cflav_PD5447"/>